<dbReference type="AlphaFoldDB" id="A0A6L5Y6Z5"/>
<evidence type="ECO:0000256" key="2">
    <source>
        <dbReference type="ARBA" id="ARBA00005806"/>
    </source>
</evidence>
<evidence type="ECO:0000313" key="8">
    <source>
        <dbReference type="Proteomes" id="UP000474676"/>
    </source>
</evidence>
<dbReference type="InterPro" id="IPR010327">
    <property type="entry name" value="FldB/FldC_alpha/beta"/>
</dbReference>
<comment type="cofactor">
    <cofactor evidence="1">
        <name>[4Fe-4S] cluster</name>
        <dbReference type="ChEBI" id="CHEBI:49883"/>
    </cofactor>
</comment>
<accession>A0A6L5Y6Z5</accession>
<reference evidence="7 8" key="1">
    <citation type="submission" date="2019-08" db="EMBL/GenBank/DDBJ databases">
        <title>In-depth cultivation of the pig gut microbiome towards novel bacterial diversity and tailored functional studies.</title>
        <authorList>
            <person name="Wylensek D."/>
            <person name="Hitch T.C.A."/>
            <person name="Clavel T."/>
        </authorList>
    </citation>
    <scope>NUCLEOTIDE SEQUENCE [LARGE SCALE GENOMIC DNA]</scope>
    <source>
        <strain evidence="7 8">WCA-MUC-591-APC-3H</strain>
    </source>
</reference>
<organism evidence="7 8">
    <name type="scientific">Hornefia butyriciproducens</name>
    <dbReference type="NCBI Taxonomy" id="2652293"/>
    <lineage>
        <taxon>Bacteria</taxon>
        <taxon>Bacillati</taxon>
        <taxon>Bacillota</taxon>
        <taxon>Clostridia</taxon>
        <taxon>Peptostreptococcales</taxon>
        <taxon>Anaerovoracaceae</taxon>
        <taxon>Hornefia</taxon>
    </lineage>
</organism>
<proteinExistence type="inferred from homology"/>
<gene>
    <name evidence="7" type="ORF">FYJ64_09100</name>
</gene>
<evidence type="ECO:0000313" key="7">
    <source>
        <dbReference type="EMBL" id="MST52460.1"/>
    </source>
</evidence>
<sequence>MYIRRGSFSEQKEKELVMKKKVLIVALSAVMAIGMSVGLTGCGGSSSSGGSGKTVTLHFASSQGTTHVWYAFMYEPEKKRGQYMLNLAEQYNADAIVVMMMKFCDPEQYDYPIYKAELEAAGIPFLYMEVDQQTTGFEQLRTRIQSFCEMLM</sequence>
<keyword evidence="6" id="KW-0812">Transmembrane</keyword>
<dbReference type="Pfam" id="PF06050">
    <property type="entry name" value="HGD-D"/>
    <property type="match status" value="1"/>
</dbReference>
<protein>
    <submittedName>
        <fullName evidence="7">2-hydroxyacyl-CoA dehydratase</fullName>
    </submittedName>
</protein>
<dbReference type="PANTHER" id="PTHR30548:SF5">
    <property type="entry name" value="SUBUNIT OF OXYGEN-SENSITIVE 2-HYDROXYISOCAPROYL-COA DEHYDRATASE"/>
    <property type="match status" value="1"/>
</dbReference>
<evidence type="ECO:0000256" key="1">
    <source>
        <dbReference type="ARBA" id="ARBA00001966"/>
    </source>
</evidence>
<comment type="caution">
    <text evidence="7">The sequence shown here is derived from an EMBL/GenBank/DDBJ whole genome shotgun (WGS) entry which is preliminary data.</text>
</comment>
<dbReference type="GO" id="GO:0016836">
    <property type="term" value="F:hydro-lyase activity"/>
    <property type="evidence" value="ECO:0007669"/>
    <property type="project" value="UniProtKB-ARBA"/>
</dbReference>
<keyword evidence="8" id="KW-1185">Reference proteome</keyword>
<dbReference type="GO" id="GO:0051536">
    <property type="term" value="F:iron-sulfur cluster binding"/>
    <property type="evidence" value="ECO:0007669"/>
    <property type="project" value="UniProtKB-KW"/>
</dbReference>
<evidence type="ECO:0000256" key="3">
    <source>
        <dbReference type="ARBA" id="ARBA00022723"/>
    </source>
</evidence>
<evidence type="ECO:0000256" key="4">
    <source>
        <dbReference type="ARBA" id="ARBA00023004"/>
    </source>
</evidence>
<feature type="transmembrane region" description="Helical" evidence="6">
    <location>
        <begin position="21"/>
        <end position="39"/>
    </location>
</feature>
<evidence type="ECO:0000256" key="6">
    <source>
        <dbReference type="SAM" id="Phobius"/>
    </source>
</evidence>
<name>A0A6L5Y6Z5_9FIRM</name>
<dbReference type="PANTHER" id="PTHR30548">
    <property type="entry name" value="2-HYDROXYGLUTARYL-COA DEHYDRATASE, D-COMPONENT-RELATED"/>
    <property type="match status" value="1"/>
</dbReference>
<dbReference type="Proteomes" id="UP000474676">
    <property type="component" value="Unassembled WGS sequence"/>
</dbReference>
<dbReference type="EMBL" id="VUMZ01000009">
    <property type="protein sequence ID" value="MST52460.1"/>
    <property type="molecule type" value="Genomic_DNA"/>
</dbReference>
<dbReference type="GO" id="GO:0046872">
    <property type="term" value="F:metal ion binding"/>
    <property type="evidence" value="ECO:0007669"/>
    <property type="project" value="UniProtKB-KW"/>
</dbReference>
<comment type="similarity">
    <text evidence="2">Belongs to the FldB/FldC dehydratase alpha/beta subunit family.</text>
</comment>
<keyword evidence="6" id="KW-1133">Transmembrane helix</keyword>
<keyword evidence="5" id="KW-0411">Iron-sulfur</keyword>
<dbReference type="Gene3D" id="3.40.50.11900">
    <property type="match status" value="1"/>
</dbReference>
<keyword evidence="3" id="KW-0479">Metal-binding</keyword>
<keyword evidence="4" id="KW-0408">Iron</keyword>
<evidence type="ECO:0000256" key="5">
    <source>
        <dbReference type="ARBA" id="ARBA00023014"/>
    </source>
</evidence>
<keyword evidence="6" id="KW-0472">Membrane</keyword>